<evidence type="ECO:0000256" key="1">
    <source>
        <dbReference type="SAM" id="MobiDB-lite"/>
    </source>
</evidence>
<accession>A0ABY7DB28</accession>
<gene>
    <name evidence="2" type="ORF">MAR_006959</name>
</gene>
<dbReference type="PANTHER" id="PTHR35083">
    <property type="entry name" value="RGD1565685 PROTEIN"/>
    <property type="match status" value="1"/>
</dbReference>
<dbReference type="InterPro" id="IPR027897">
    <property type="entry name" value="DUF4559"/>
</dbReference>
<protein>
    <submittedName>
        <fullName evidence="2">Uncharacterized protein</fullName>
    </submittedName>
</protein>
<dbReference type="PANTHER" id="PTHR35083:SF1">
    <property type="entry name" value="RGD1565685 PROTEIN"/>
    <property type="match status" value="1"/>
</dbReference>
<keyword evidence="3" id="KW-1185">Reference proteome</keyword>
<dbReference type="Pfam" id="PF15112">
    <property type="entry name" value="DUF4559"/>
    <property type="match status" value="1"/>
</dbReference>
<evidence type="ECO:0000313" key="2">
    <source>
        <dbReference type="EMBL" id="WAQ94488.1"/>
    </source>
</evidence>
<dbReference type="Proteomes" id="UP001164746">
    <property type="component" value="Chromosome 1"/>
</dbReference>
<proteinExistence type="predicted"/>
<evidence type="ECO:0000313" key="3">
    <source>
        <dbReference type="Proteomes" id="UP001164746"/>
    </source>
</evidence>
<organism evidence="2 3">
    <name type="scientific">Mya arenaria</name>
    <name type="common">Soft-shell clam</name>
    <dbReference type="NCBI Taxonomy" id="6604"/>
    <lineage>
        <taxon>Eukaryota</taxon>
        <taxon>Metazoa</taxon>
        <taxon>Spiralia</taxon>
        <taxon>Lophotrochozoa</taxon>
        <taxon>Mollusca</taxon>
        <taxon>Bivalvia</taxon>
        <taxon>Autobranchia</taxon>
        <taxon>Heteroconchia</taxon>
        <taxon>Euheterodonta</taxon>
        <taxon>Imparidentia</taxon>
        <taxon>Neoheterodontei</taxon>
        <taxon>Myida</taxon>
        <taxon>Myoidea</taxon>
        <taxon>Myidae</taxon>
        <taxon>Mya</taxon>
    </lineage>
</organism>
<name>A0ABY7DB28_MYAAR</name>
<dbReference type="EMBL" id="CP111012">
    <property type="protein sequence ID" value="WAQ94488.1"/>
    <property type="molecule type" value="Genomic_DNA"/>
</dbReference>
<feature type="region of interest" description="Disordered" evidence="1">
    <location>
        <begin position="355"/>
        <end position="374"/>
    </location>
</feature>
<sequence>MLQKLTVQLLNRNDIKGLRLTGVVMGSIHTSESFYALLASALCNPDVYRMSKFADISKPESRNWLKQWQAVYITRQALLTTVNEEATLLHGQLLRKAPLPECTTCSSRDVQHRNARCPFHTVLRDELVNEHAYGHTKSIGALTLKNTKAENWGNSPWEIAKLFMPPSGYENKTTIDDTDFNGIAGFIINCKRFHGKIAVSICEKTLKDDDAYRYIYQMLNDDFQHRLANIEMKLQTTGLDLERAKEYIHTESQQHQKNLEEVFGALERFSDDAMHELSGIKEDNILSIKTERKRVMDHITFRERKAIEQIEQCLTDGKIMLETHVKEKRRQVTEHIERSVTEGKITLETHVKEESRRATDNIEQSVTEENTEKDGRNSILRNLTLGNICAAAGVFMNLISMVIQSRHFGRCRLEECAEANDMSQLQEEMGNQPVLKVVTPGRASPDFNTRIALVKMTVSAGMFMRLVSVVLQSGHYVEYTLEECIIEDVINQPALQMVTPHLALPGYTTHIKLKNVKVPARVFRRLVSVMIQSGHSVNCRLTECSIEEDNGKPLDEMGNQPAPQFASRNFTTHIMLRKMTLSADVFRRFVSLVIQSGQSVHCDLVYCIIKMDNQPAPKVVLGQPASPEFTSHFMLNRVTVSAGLVRRFVSMVLQSKHTVHCELKYCTILPVEEVLQLQIEMEKLPAPQVNGFSRNEEDLWCIMFNVNV</sequence>
<reference evidence="2" key="1">
    <citation type="submission" date="2022-11" db="EMBL/GenBank/DDBJ databases">
        <title>Centuries of genome instability and evolution in soft-shell clam transmissible cancer (bioRxiv).</title>
        <authorList>
            <person name="Hart S.F.M."/>
            <person name="Yonemitsu M.A."/>
            <person name="Giersch R.M."/>
            <person name="Beal B.F."/>
            <person name="Arriagada G."/>
            <person name="Davis B.W."/>
            <person name="Ostrander E.A."/>
            <person name="Goff S.P."/>
            <person name="Metzger M.J."/>
        </authorList>
    </citation>
    <scope>NUCLEOTIDE SEQUENCE</scope>
    <source>
        <strain evidence="2">MELC-2E11</strain>
        <tissue evidence="2">Siphon/mantle</tissue>
    </source>
</reference>